<dbReference type="InterPro" id="IPR043129">
    <property type="entry name" value="ATPase_NBD"/>
</dbReference>
<dbReference type="SUPFAM" id="SSF53067">
    <property type="entry name" value="Actin-like ATPase domain"/>
    <property type="match status" value="1"/>
</dbReference>
<protein>
    <submittedName>
        <fullName evidence="2">ROK family protein</fullName>
    </submittedName>
</protein>
<evidence type="ECO:0000313" key="3">
    <source>
        <dbReference type="Proteomes" id="UP001216440"/>
    </source>
</evidence>
<comment type="similarity">
    <text evidence="1">Belongs to the ROK (NagC/XylR) family.</text>
</comment>
<dbReference type="Gene3D" id="3.30.420.40">
    <property type="match status" value="2"/>
</dbReference>
<organism evidence="2 3">
    <name type="scientific">Streptomyces cathayae</name>
    <dbReference type="NCBI Taxonomy" id="3031124"/>
    <lineage>
        <taxon>Bacteria</taxon>
        <taxon>Bacillati</taxon>
        <taxon>Actinomycetota</taxon>
        <taxon>Actinomycetes</taxon>
        <taxon>Kitasatosporales</taxon>
        <taxon>Streptomycetaceae</taxon>
        <taxon>Streptomyces</taxon>
    </lineage>
</organism>
<dbReference type="InterPro" id="IPR000600">
    <property type="entry name" value="ROK"/>
</dbReference>
<gene>
    <name evidence="2" type="ORF">PYS65_12935</name>
</gene>
<evidence type="ECO:0000313" key="2">
    <source>
        <dbReference type="EMBL" id="WGD40989.1"/>
    </source>
</evidence>
<dbReference type="PANTHER" id="PTHR18964:SF149">
    <property type="entry name" value="BIFUNCTIONAL UDP-N-ACETYLGLUCOSAMINE 2-EPIMERASE_N-ACETYLMANNOSAMINE KINASE"/>
    <property type="match status" value="1"/>
</dbReference>
<name>A0ABY8K028_9ACTN</name>
<dbReference type="Pfam" id="PF00480">
    <property type="entry name" value="ROK"/>
    <property type="match status" value="1"/>
</dbReference>
<sequence length="304" mass="30018">MSYLGIDIGGTKTALLLERPGARPAYARFDWPAEADAEADLAALAGAVSRLVGTGGPRTVRAAGIALPATVRDGLMVAWPSRPSWAGLRVGTLLERVLPGVPVAHEDDGSLAALAEAAATGARDLAYLGVGTGIGGGLVLGGALHGGPRGGAAEIGHMVVDPGGPVCVCGRVGCLQAVASGTATLARAAALRGAPVAPDAFRTGLAQECAWARDALRPTVAALSVAVVNLGELVQCAEVRIGGGFGHGVPGLVAAVREGSRRLARPGAPPPAVRRAAAGPRASLRGALLLARETAPEPAAGAAG</sequence>
<dbReference type="EMBL" id="CP121682">
    <property type="protein sequence ID" value="WGD40989.1"/>
    <property type="molecule type" value="Genomic_DNA"/>
</dbReference>
<accession>A0ABY8K028</accession>
<reference evidence="2 3" key="1">
    <citation type="submission" date="2023-03" db="EMBL/GenBank/DDBJ databases">
        <authorList>
            <person name="Mo P."/>
        </authorList>
    </citation>
    <scope>NUCLEOTIDE SEQUENCE [LARGE SCALE GENOMIC DNA]</scope>
    <source>
        <strain evidence="2 3">HUAS 5</strain>
    </source>
</reference>
<keyword evidence="3" id="KW-1185">Reference proteome</keyword>
<dbReference type="Proteomes" id="UP001216440">
    <property type="component" value="Chromosome"/>
</dbReference>
<evidence type="ECO:0000256" key="1">
    <source>
        <dbReference type="ARBA" id="ARBA00006479"/>
    </source>
</evidence>
<dbReference type="RefSeq" id="WP_279334108.1">
    <property type="nucleotide sequence ID" value="NZ_CP121682.1"/>
</dbReference>
<proteinExistence type="inferred from homology"/>
<dbReference type="PANTHER" id="PTHR18964">
    <property type="entry name" value="ROK (REPRESSOR, ORF, KINASE) FAMILY"/>
    <property type="match status" value="1"/>
</dbReference>
<dbReference type="PROSITE" id="PS01125">
    <property type="entry name" value="ROK"/>
    <property type="match status" value="1"/>
</dbReference>
<dbReference type="InterPro" id="IPR049874">
    <property type="entry name" value="ROK_cs"/>
</dbReference>